<keyword evidence="2" id="KW-0813">Transport</keyword>
<comment type="caution">
    <text evidence="6">The sequence shown here is derived from an EMBL/GenBank/DDBJ whole genome shotgun (WGS) entry which is preliminary data.</text>
</comment>
<evidence type="ECO:0000256" key="3">
    <source>
        <dbReference type="ARBA" id="ARBA00022729"/>
    </source>
</evidence>
<feature type="domain" description="Leucine-binding protein" evidence="5">
    <location>
        <begin position="33"/>
        <end position="389"/>
    </location>
</feature>
<protein>
    <recommendedName>
        <fullName evidence="5">Leucine-binding protein domain-containing protein</fullName>
    </recommendedName>
</protein>
<dbReference type="InterPro" id="IPR028082">
    <property type="entry name" value="Peripla_BP_I"/>
</dbReference>
<proteinExistence type="inferred from homology"/>
<reference evidence="6 7" key="1">
    <citation type="journal article" date="2016" name="Nat. Commun.">
        <title>Thousands of microbial genomes shed light on interconnected biogeochemical processes in an aquifer system.</title>
        <authorList>
            <person name="Anantharaman K."/>
            <person name="Brown C.T."/>
            <person name="Hug L.A."/>
            <person name="Sharon I."/>
            <person name="Castelle C.J."/>
            <person name="Probst A.J."/>
            <person name="Thomas B.C."/>
            <person name="Singh A."/>
            <person name="Wilkins M.J."/>
            <person name="Karaoz U."/>
            <person name="Brodie E.L."/>
            <person name="Williams K.H."/>
            <person name="Hubbard S.S."/>
            <person name="Banfield J.F."/>
        </authorList>
    </citation>
    <scope>NUCLEOTIDE SEQUENCE [LARGE SCALE GENOMIC DNA]</scope>
    <source>
        <strain evidence="7">RBG_16_55_9</strain>
    </source>
</reference>
<organism evidence="6 7">
    <name type="scientific">Fraserbacteria sp. (strain RBG_16_55_9)</name>
    <dbReference type="NCBI Taxonomy" id="1817864"/>
    <lineage>
        <taxon>Bacteria</taxon>
        <taxon>Candidatus Fraseribacteriota</taxon>
    </lineage>
</organism>
<dbReference type="SUPFAM" id="SSF53822">
    <property type="entry name" value="Periplasmic binding protein-like I"/>
    <property type="match status" value="1"/>
</dbReference>
<dbReference type="PRINTS" id="PR00337">
    <property type="entry name" value="LEUILEVALBP"/>
</dbReference>
<dbReference type="InterPro" id="IPR028081">
    <property type="entry name" value="Leu-bd"/>
</dbReference>
<sequence length="422" mass="47011">MISRREFLKRMAGVSSALFSLAQLRAQATSEAIRIGLQADLTGTLADYGYWHRKVAEAAVRKLNDEGGIAGRPVELFIEDTASEAAQGTDKMRKLLFQDQVDIIIGSQHSGVSLASLPLAAEAKTVYFPLGEATEITAESGNRFSFKLNHTVRSDVYAAYRWAVENLGRRWMLVVADYAFGRSHAEEWPSRLREIESEVLEIIYVPLETVDFIPYLSRVDRVRTDVLFHVFPGVNGLRLLVQAAELGLFENSQIFGPICTVDGLDIEAFPQLLGSWYISKQPRRASEISSELQVFDRAFREALGVGSDGRELGTGRATTGSHLWYTWEIVHLLKQAIEATGWTSKADNPGLVQFLEGAQIKAGFGFPQGDKFLRAQDHQGFHAHYIERLEAIAGELQLRVKTLIPAEQTVYPATIDYSQQGF</sequence>
<evidence type="ECO:0000313" key="7">
    <source>
        <dbReference type="Proteomes" id="UP000179157"/>
    </source>
</evidence>
<dbReference type="PANTHER" id="PTHR30483:SF6">
    <property type="entry name" value="PERIPLASMIC BINDING PROTEIN OF ABC TRANSPORTER FOR NATURAL AMINO ACIDS"/>
    <property type="match status" value="1"/>
</dbReference>
<dbReference type="Gene3D" id="3.40.50.2300">
    <property type="match status" value="2"/>
</dbReference>
<dbReference type="Proteomes" id="UP000179157">
    <property type="component" value="Unassembled WGS sequence"/>
</dbReference>
<dbReference type="PROSITE" id="PS51318">
    <property type="entry name" value="TAT"/>
    <property type="match status" value="1"/>
</dbReference>
<keyword evidence="3" id="KW-0732">Signal</keyword>
<dbReference type="InterPro" id="IPR051010">
    <property type="entry name" value="BCAA_transport"/>
</dbReference>
<comment type="similarity">
    <text evidence="1">Belongs to the leucine-binding protein family.</text>
</comment>
<dbReference type="InterPro" id="IPR000709">
    <property type="entry name" value="Leu_Ile_Val-bd"/>
</dbReference>
<evidence type="ECO:0000256" key="1">
    <source>
        <dbReference type="ARBA" id="ARBA00010062"/>
    </source>
</evidence>
<dbReference type="EMBL" id="MFGX01000105">
    <property type="protein sequence ID" value="OGF53345.1"/>
    <property type="molecule type" value="Genomic_DNA"/>
</dbReference>
<keyword evidence="4" id="KW-0029">Amino-acid transport</keyword>
<dbReference type="AlphaFoldDB" id="A0A1F5UQD3"/>
<accession>A0A1F5UQD3</accession>
<evidence type="ECO:0000313" key="6">
    <source>
        <dbReference type="EMBL" id="OGF53345.1"/>
    </source>
</evidence>
<dbReference type="Pfam" id="PF13458">
    <property type="entry name" value="Peripla_BP_6"/>
    <property type="match status" value="1"/>
</dbReference>
<name>A0A1F5UQD3_FRAXR</name>
<gene>
    <name evidence="6" type="ORF">A2Z21_07860</name>
</gene>
<dbReference type="PANTHER" id="PTHR30483">
    <property type="entry name" value="LEUCINE-SPECIFIC-BINDING PROTEIN"/>
    <property type="match status" value="1"/>
</dbReference>
<evidence type="ECO:0000256" key="4">
    <source>
        <dbReference type="ARBA" id="ARBA00022970"/>
    </source>
</evidence>
<evidence type="ECO:0000259" key="5">
    <source>
        <dbReference type="Pfam" id="PF13458"/>
    </source>
</evidence>
<dbReference type="GO" id="GO:0006865">
    <property type="term" value="P:amino acid transport"/>
    <property type="evidence" value="ECO:0007669"/>
    <property type="project" value="UniProtKB-KW"/>
</dbReference>
<dbReference type="InterPro" id="IPR006311">
    <property type="entry name" value="TAT_signal"/>
</dbReference>
<dbReference type="STRING" id="1817864.A2Z21_07860"/>
<evidence type="ECO:0000256" key="2">
    <source>
        <dbReference type="ARBA" id="ARBA00022448"/>
    </source>
</evidence>